<gene>
    <name evidence="1" type="ORF">NYM_LOCUS25893</name>
</gene>
<proteinExistence type="predicted"/>
<evidence type="ECO:0000313" key="1">
    <source>
        <dbReference type="EMBL" id="VVW65297.1"/>
    </source>
</evidence>
<accession>A0A5K1FNY5</accession>
<protein>
    <submittedName>
        <fullName evidence="1">Uncharacterized protein</fullName>
    </submittedName>
</protein>
<name>A0A5K1FNY5_9MAGN</name>
<organism evidence="1">
    <name type="scientific">Nymphaea colorata</name>
    <name type="common">pocket water lily</name>
    <dbReference type="NCBI Taxonomy" id="210225"/>
    <lineage>
        <taxon>Eukaryota</taxon>
        <taxon>Viridiplantae</taxon>
        <taxon>Streptophyta</taxon>
        <taxon>Embryophyta</taxon>
        <taxon>Tracheophyta</taxon>
        <taxon>Spermatophyta</taxon>
        <taxon>Magnoliopsida</taxon>
        <taxon>Nymphaeales</taxon>
        <taxon>Nymphaeaceae</taxon>
        <taxon>Nymphaea</taxon>
    </lineage>
</organism>
<dbReference type="EMBL" id="LR721786">
    <property type="protein sequence ID" value="VVW65297.1"/>
    <property type="molecule type" value="Genomic_DNA"/>
</dbReference>
<dbReference type="AlphaFoldDB" id="A0A5K1FNY5"/>
<sequence length="117" mass="12967">MRREKARFGRVCLCVLWLYAFHSIPFHVGKRARGSFVLALALRSVVSAATPRALPGTMRICALLYDLGLICCGEEEGPFCTSLSMRQSMLSLDLKLQIQIKKGRRGEVTHASDVGID</sequence>
<reference evidence="1" key="1">
    <citation type="submission" date="2019-09" db="EMBL/GenBank/DDBJ databases">
        <authorList>
            <person name="Zhang L."/>
        </authorList>
    </citation>
    <scope>NUCLEOTIDE SEQUENCE</scope>
</reference>
<dbReference type="Gramene" id="NC8G0219690.1">
    <property type="protein sequence ID" value="NC8G0219690.1:cds"/>
    <property type="gene ID" value="NC8G0219690"/>
</dbReference>